<protein>
    <submittedName>
        <fullName evidence="1">Uncharacterized protein</fullName>
    </submittedName>
</protein>
<dbReference type="PANTHER" id="PTHR30203:SF30">
    <property type="entry name" value="OUTER MEMBRANE PROTEIN-RELATED"/>
    <property type="match status" value="1"/>
</dbReference>
<sequence length="449" mass="48065">MNRPYLLFILASTALVSCTAVGPDYTPPKTPLETSFIGGGGALEEVARDEWWKRLNDRQMNRLVDRGLTQNIDIATALQRIKAANTDLRQTGTAGQFSGGLDAQAQRNNGNPISGDPSESATFGANYILDIFGGVRRDAQRAAAGVEAAKFDAGTVRLALVSGVVSNYIDARYFQEALALTRQNIASLRRTQSLIRAQVEQGALTELDLARSAGQLDTAIADLPPLEAAFEARVFAIATLLAEPAQPLLKQMIAGAPQPYPRSKGSTGVPANLLRNRPDVLAAERRLAAAVAGVGVAEAKLYPSVTLSGSVTAANPSEWSFGPALSLPILNQGPLRARRDAAIISATTAELEWRAQVLAAVEDVQKTQSEFTRKQREVAALRAAQRSRDRTLQLSRKVFELGELNLPDLLDAERFANAARISLAAAVRDLAQSWSALMVATGRGWGDVS</sequence>
<dbReference type="GO" id="GO:0015562">
    <property type="term" value="F:efflux transmembrane transporter activity"/>
    <property type="evidence" value="ECO:0007669"/>
    <property type="project" value="InterPro"/>
</dbReference>
<dbReference type="Pfam" id="PF02321">
    <property type="entry name" value="OEP"/>
    <property type="match status" value="2"/>
</dbReference>
<comment type="caution">
    <text evidence="1">The sequence shown here is derived from an EMBL/GenBank/DDBJ whole genome shotgun (WGS) entry which is preliminary data.</text>
</comment>
<dbReference type="PROSITE" id="PS51257">
    <property type="entry name" value="PROKAR_LIPOPROTEIN"/>
    <property type="match status" value="1"/>
</dbReference>
<name>A0A0F9QM95_9ZZZZ</name>
<dbReference type="InterPro" id="IPR010131">
    <property type="entry name" value="MdtP/NodT-like"/>
</dbReference>
<dbReference type="Gene3D" id="2.20.200.10">
    <property type="entry name" value="Outer membrane efflux proteins (OEP)"/>
    <property type="match status" value="1"/>
</dbReference>
<reference evidence="1" key="1">
    <citation type="journal article" date="2015" name="Nature">
        <title>Complex archaea that bridge the gap between prokaryotes and eukaryotes.</title>
        <authorList>
            <person name="Spang A."/>
            <person name="Saw J.H."/>
            <person name="Jorgensen S.L."/>
            <person name="Zaremba-Niedzwiedzka K."/>
            <person name="Martijn J."/>
            <person name="Lind A.E."/>
            <person name="van Eijk R."/>
            <person name="Schleper C."/>
            <person name="Guy L."/>
            <person name="Ettema T.J."/>
        </authorList>
    </citation>
    <scope>NUCLEOTIDE SEQUENCE</scope>
</reference>
<gene>
    <name evidence="1" type="ORF">LCGC14_0998230</name>
</gene>
<dbReference type="Gene3D" id="1.20.1600.10">
    <property type="entry name" value="Outer membrane efflux proteins (OEP)"/>
    <property type="match status" value="1"/>
</dbReference>
<dbReference type="PANTHER" id="PTHR30203">
    <property type="entry name" value="OUTER MEMBRANE CATION EFFLUX PROTEIN"/>
    <property type="match status" value="1"/>
</dbReference>
<dbReference type="InterPro" id="IPR003423">
    <property type="entry name" value="OMP_efflux"/>
</dbReference>
<proteinExistence type="predicted"/>
<dbReference type="GO" id="GO:0016020">
    <property type="term" value="C:membrane"/>
    <property type="evidence" value="ECO:0007669"/>
    <property type="project" value="InterPro"/>
</dbReference>
<organism evidence="1">
    <name type="scientific">marine sediment metagenome</name>
    <dbReference type="NCBI Taxonomy" id="412755"/>
    <lineage>
        <taxon>unclassified sequences</taxon>
        <taxon>metagenomes</taxon>
        <taxon>ecological metagenomes</taxon>
    </lineage>
</organism>
<dbReference type="NCBIfam" id="TIGR01845">
    <property type="entry name" value="outer_NodT"/>
    <property type="match status" value="1"/>
</dbReference>
<dbReference type="EMBL" id="LAZR01003839">
    <property type="protein sequence ID" value="KKN14236.1"/>
    <property type="molecule type" value="Genomic_DNA"/>
</dbReference>
<evidence type="ECO:0000313" key="1">
    <source>
        <dbReference type="EMBL" id="KKN14236.1"/>
    </source>
</evidence>
<dbReference type="AlphaFoldDB" id="A0A0F9QM95"/>
<accession>A0A0F9QM95</accession>
<dbReference type="SUPFAM" id="SSF56954">
    <property type="entry name" value="Outer membrane efflux proteins (OEP)"/>
    <property type="match status" value="1"/>
</dbReference>